<feature type="domain" description="Thioredoxin" evidence="3">
    <location>
        <begin position="45"/>
        <end position="181"/>
    </location>
</feature>
<evidence type="ECO:0000313" key="4">
    <source>
        <dbReference type="EMBL" id="RDK46409.1"/>
    </source>
</evidence>
<dbReference type="Proteomes" id="UP000254937">
    <property type="component" value="Unassembled WGS sequence"/>
</dbReference>
<dbReference type="Gene3D" id="3.40.30.10">
    <property type="entry name" value="Glutaredoxin"/>
    <property type="match status" value="1"/>
</dbReference>
<evidence type="ECO:0000256" key="1">
    <source>
        <dbReference type="ARBA" id="ARBA00008987"/>
    </source>
</evidence>
<keyword evidence="5" id="KW-1185">Reference proteome</keyword>
<evidence type="ECO:0000259" key="3">
    <source>
        <dbReference type="PROSITE" id="PS51352"/>
    </source>
</evidence>
<dbReference type="FunFam" id="3.40.30.10:FF:000245">
    <property type="entry name" value="Thioredoxin"/>
    <property type="match status" value="1"/>
</dbReference>
<dbReference type="AlphaFoldDB" id="A0A370PW46"/>
<dbReference type="PROSITE" id="PS51352">
    <property type="entry name" value="THIOREDOXIN_2"/>
    <property type="match status" value="1"/>
</dbReference>
<dbReference type="EMBL" id="KZ851846">
    <property type="protein sequence ID" value="RDK46409.1"/>
    <property type="molecule type" value="Genomic_DNA"/>
</dbReference>
<proteinExistence type="inferred from homology"/>
<comment type="similarity">
    <text evidence="1">Belongs to the thioredoxin family.</text>
</comment>
<dbReference type="PRINTS" id="PR00421">
    <property type="entry name" value="THIOREDOXIN"/>
</dbReference>
<dbReference type="InterPro" id="IPR017937">
    <property type="entry name" value="Thioredoxin_CS"/>
</dbReference>
<protein>
    <submittedName>
        <fullName evidence="4">Thioredoxin-domain-containing protein</fullName>
    </submittedName>
</protein>
<dbReference type="CDD" id="cd02947">
    <property type="entry name" value="TRX_family"/>
    <property type="match status" value="1"/>
</dbReference>
<name>A0A370PW46_ASPPH</name>
<sequence>MSAVSLTNQTRLRLSRGATCFKPSTLASRRLFSSSSSARFSLQSSTRTAVAPSFLRPTPFIHSRRAFSHTSSTMSHKVHDITSKAEFAEKVTNSTDAIVLDCFATWCGPCKAISPKVEEFSNTYPNAKFYKIDVDELSEVAAELGIRAMPTFLLFKDGKKFDDLTGANPKGLEQKIQALLA</sequence>
<reference evidence="4 5" key="1">
    <citation type="submission" date="2018-07" db="EMBL/GenBank/DDBJ databases">
        <title>Section-level genome sequencing of Aspergillus section Nigri to investigate inter- and intra-species variation.</title>
        <authorList>
            <consortium name="DOE Joint Genome Institute"/>
            <person name="Vesth T.C."/>
            <person name="Nybo J.L."/>
            <person name="Theobald S."/>
            <person name="Frisvad J.C."/>
            <person name="Larsen T.O."/>
            <person name="Nielsen K.F."/>
            <person name="Hoof J.B."/>
            <person name="Brandl J."/>
            <person name="Salamov A."/>
            <person name="Riley R."/>
            <person name="Gladden J.M."/>
            <person name="Phatale P."/>
            <person name="Nielsen M.T."/>
            <person name="Lyhne E.K."/>
            <person name="Kogle M.E."/>
            <person name="Strasser K."/>
            <person name="McDonnell E."/>
            <person name="Barry K."/>
            <person name="Clum A."/>
            <person name="Chen C."/>
            <person name="Nolan M."/>
            <person name="Sandor L."/>
            <person name="Kuo A."/>
            <person name="Lipzen A."/>
            <person name="Hainaut M."/>
            <person name="Drula E."/>
            <person name="Tsang A."/>
            <person name="Magnuson J.K."/>
            <person name="Henrissat B."/>
            <person name="Wiebenga A."/>
            <person name="Simmons B.A."/>
            <person name="Makela M.R."/>
            <person name="De vries R.P."/>
            <person name="Grigoriev I.V."/>
            <person name="Mortensen U.H."/>
            <person name="Baker S.E."/>
            <person name="Andersen M.R."/>
        </authorList>
    </citation>
    <scope>NUCLEOTIDE SEQUENCE [LARGE SCALE GENOMIC DNA]</scope>
    <source>
        <strain evidence="4 5">ATCC 13157</strain>
    </source>
</reference>
<dbReference type="SUPFAM" id="SSF52833">
    <property type="entry name" value="Thioredoxin-like"/>
    <property type="match status" value="1"/>
</dbReference>
<dbReference type="InterPro" id="IPR036249">
    <property type="entry name" value="Thioredoxin-like_sf"/>
</dbReference>
<evidence type="ECO:0000313" key="5">
    <source>
        <dbReference type="Proteomes" id="UP000254937"/>
    </source>
</evidence>
<accession>A0A370PW46</accession>
<keyword evidence="2" id="KW-1015">Disulfide bond</keyword>
<dbReference type="PANTHER" id="PTHR46115">
    <property type="entry name" value="THIOREDOXIN-LIKE PROTEIN 1"/>
    <property type="match status" value="1"/>
</dbReference>
<dbReference type="PROSITE" id="PS00194">
    <property type="entry name" value="THIOREDOXIN_1"/>
    <property type="match status" value="1"/>
</dbReference>
<gene>
    <name evidence="4" type="ORF">M752DRAFT_332998</name>
</gene>
<organism evidence="4 5">
    <name type="scientific">Aspergillus phoenicis ATCC 13157</name>
    <dbReference type="NCBI Taxonomy" id="1353007"/>
    <lineage>
        <taxon>Eukaryota</taxon>
        <taxon>Fungi</taxon>
        <taxon>Dikarya</taxon>
        <taxon>Ascomycota</taxon>
        <taxon>Pezizomycotina</taxon>
        <taxon>Eurotiomycetes</taxon>
        <taxon>Eurotiomycetidae</taxon>
        <taxon>Eurotiales</taxon>
        <taxon>Aspergillaceae</taxon>
        <taxon>Aspergillus</taxon>
    </lineage>
</organism>
<evidence type="ECO:0000256" key="2">
    <source>
        <dbReference type="ARBA" id="ARBA00023157"/>
    </source>
</evidence>
<dbReference type="InterPro" id="IPR013766">
    <property type="entry name" value="Thioredoxin_domain"/>
</dbReference>
<dbReference type="Pfam" id="PF00085">
    <property type="entry name" value="Thioredoxin"/>
    <property type="match status" value="1"/>
</dbReference>